<proteinExistence type="predicted"/>
<evidence type="ECO:0000259" key="1">
    <source>
        <dbReference type="Pfam" id="PF08401"/>
    </source>
</evidence>
<dbReference type="InterPro" id="IPR017113">
    <property type="entry name" value="Antirestriction_ArdC"/>
</dbReference>
<feature type="domain" description="Polyvalent protein metallopeptidase" evidence="2">
    <location>
        <begin position="145"/>
        <end position="260"/>
    </location>
</feature>
<dbReference type="InterPro" id="IPR013610">
    <property type="entry name" value="ArdC_N"/>
</dbReference>
<evidence type="ECO:0000313" key="4">
    <source>
        <dbReference type="Proteomes" id="UP001168883"/>
    </source>
</evidence>
<dbReference type="Pfam" id="PF18818">
    <property type="entry name" value="MPTase-PolyVal"/>
    <property type="match status" value="1"/>
</dbReference>
<evidence type="ECO:0000313" key="3">
    <source>
        <dbReference type="EMBL" id="MDO3682008.1"/>
    </source>
</evidence>
<dbReference type="PIRSF" id="PIRSF037112">
    <property type="entry name" value="Antirestriction_ArdC"/>
    <property type="match status" value="1"/>
</dbReference>
<feature type="domain" description="N-terminal" evidence="1">
    <location>
        <begin position="3"/>
        <end position="105"/>
    </location>
</feature>
<sequence length="279" mass="31430">MSQKIYEMVTERIIKLLESGVVPWRRPWRSGAAVSWKTQKAYRGINALLLDAGEYATFKQISEAGGTVKKGAKGEIVVFWKWLENKDEETGETERIPLLRYYKVFNIATQCEGVESKRSSEPVHQHDPIKEAEQLITGYTDRPPIRFAPGRAFYRPGDDMVSVPPLSDYKQPEEYYSTLFHELVHSTGHSKRLDRSGITELAAFGDENYSKEELIAEIGAAMLCGVCGIDNTTIENSAAYINGWLRALQNDQRLIVQAAGKAQRAADYIQGISFTDDEE</sequence>
<evidence type="ECO:0000259" key="2">
    <source>
        <dbReference type="Pfam" id="PF18818"/>
    </source>
</evidence>
<organism evidence="3 4">
    <name type="scientific">Paenibacillus ehimensis</name>
    <dbReference type="NCBI Taxonomy" id="79264"/>
    <lineage>
        <taxon>Bacteria</taxon>
        <taxon>Bacillati</taxon>
        <taxon>Bacillota</taxon>
        <taxon>Bacilli</taxon>
        <taxon>Bacillales</taxon>
        <taxon>Paenibacillaceae</taxon>
        <taxon>Paenibacillus</taxon>
    </lineage>
</organism>
<keyword evidence="3" id="KW-0614">Plasmid</keyword>
<name>A0ABT8VM00_9BACL</name>
<protein>
    <submittedName>
        <fullName evidence="3">Zincin-like metallopeptidase domain-containing protein</fullName>
    </submittedName>
</protein>
<reference evidence="3" key="1">
    <citation type="submission" date="2023-07" db="EMBL/GenBank/DDBJ databases">
        <authorList>
            <person name="Aktuganov G."/>
            <person name="Boyko T."/>
            <person name="Delegan Y."/>
            <person name="Galimzianova N."/>
            <person name="Gilvanova E."/>
            <person name="Korobov V."/>
            <person name="Kuzmina L."/>
            <person name="Melentiev A."/>
            <person name="Milman P."/>
            <person name="Ryabova A."/>
            <person name="Stupak E."/>
            <person name="Yasakov T."/>
            <person name="Zharikova N."/>
            <person name="Zhurenko E."/>
        </authorList>
    </citation>
    <scope>NUCLEOTIDE SEQUENCE</scope>
    <source>
        <strain evidence="3">IB-739</strain>
        <plasmid evidence="3">pLPM_part_2</plasmid>
    </source>
</reference>
<keyword evidence="4" id="KW-1185">Reference proteome</keyword>
<gene>
    <name evidence="3" type="ORF">Q3C12_33980</name>
</gene>
<accession>A0ABT8VM00</accession>
<dbReference type="Proteomes" id="UP001168883">
    <property type="component" value="Unassembled WGS sequence"/>
</dbReference>
<dbReference type="Pfam" id="PF08401">
    <property type="entry name" value="ArdcN"/>
    <property type="match status" value="1"/>
</dbReference>
<dbReference type="InterPro" id="IPR041459">
    <property type="entry name" value="MPTase-PolyVal"/>
</dbReference>
<geneLocation type="plasmid" evidence="3">
    <name>pLPM_part_2</name>
</geneLocation>
<dbReference type="EMBL" id="JAUMKJ010000092">
    <property type="protein sequence ID" value="MDO3682008.1"/>
    <property type="molecule type" value="Genomic_DNA"/>
</dbReference>
<comment type="caution">
    <text evidence="3">The sequence shown here is derived from an EMBL/GenBank/DDBJ whole genome shotgun (WGS) entry which is preliminary data.</text>
</comment>
<dbReference type="RefSeq" id="WP_302881507.1">
    <property type="nucleotide sequence ID" value="NZ_JAUMKJ010000092.1"/>
</dbReference>